<dbReference type="CDD" id="cd14852">
    <property type="entry name" value="LD-carboxypeptidase"/>
    <property type="match status" value="1"/>
</dbReference>
<evidence type="ECO:0000313" key="3">
    <source>
        <dbReference type="Proteomes" id="UP000823914"/>
    </source>
</evidence>
<dbReference type="PANTHER" id="PTHR34385">
    <property type="entry name" value="D-ALANYL-D-ALANINE CARBOXYPEPTIDASE"/>
    <property type="match status" value="1"/>
</dbReference>
<dbReference type="EMBL" id="JAHLFV010000006">
    <property type="protein sequence ID" value="MBU3848984.1"/>
    <property type="molecule type" value="Genomic_DNA"/>
</dbReference>
<dbReference type="InterPro" id="IPR003709">
    <property type="entry name" value="VanY-like_core_dom"/>
</dbReference>
<sequence length="268" mass="30458">MAFFACAKSQQPVADVDLEVKEVIPAPAETETVLSPQTAELEKLQKAFALLPEKTKAGITNGDPQEFLADLYRVLEADTENLLILADKQHFLSADYVPEDIVPLKPNDFYLLNRNDLSLREPAERALRVMAQAAKEEGITLVASSTYRSYDYQKTVYERNVRQMGKEAADRESAAPGTSQHQLGTVVDFGSITDEFIETPAGQWLDKNASDYGWSLSFPQGYEDVTGYRWECWHYRYIGTEATAFQKKWFSNIQQFMMEFIHAWKSVE</sequence>
<protein>
    <submittedName>
        <fullName evidence="2">D-alanyl-D-alanine carboxypeptidase family protein</fullName>
    </submittedName>
</protein>
<dbReference type="Proteomes" id="UP000823914">
    <property type="component" value="Unassembled WGS sequence"/>
</dbReference>
<name>A0A9E2L0A5_9SPIR</name>
<feature type="domain" description="D-alanyl-D-alanine carboxypeptidase-like core" evidence="1">
    <location>
        <begin position="118"/>
        <end position="239"/>
    </location>
</feature>
<reference evidence="2" key="1">
    <citation type="journal article" date="2021" name="PeerJ">
        <title>Extensive microbial diversity within the chicken gut microbiome revealed by metagenomics and culture.</title>
        <authorList>
            <person name="Gilroy R."/>
            <person name="Ravi A."/>
            <person name="Getino M."/>
            <person name="Pursley I."/>
            <person name="Horton D.L."/>
            <person name="Alikhan N.F."/>
            <person name="Baker D."/>
            <person name="Gharbi K."/>
            <person name="Hall N."/>
            <person name="Watson M."/>
            <person name="Adriaenssens E.M."/>
            <person name="Foster-Nyarko E."/>
            <person name="Jarju S."/>
            <person name="Secka A."/>
            <person name="Antonio M."/>
            <person name="Oren A."/>
            <person name="Chaudhuri R.R."/>
            <person name="La Ragione R."/>
            <person name="Hildebrand F."/>
            <person name="Pallen M.J."/>
        </authorList>
    </citation>
    <scope>NUCLEOTIDE SEQUENCE</scope>
    <source>
        <strain evidence="2">Gambia15-2214</strain>
    </source>
</reference>
<dbReference type="PANTHER" id="PTHR34385:SF1">
    <property type="entry name" value="PEPTIDOGLYCAN L-ALANYL-D-GLUTAMATE ENDOPEPTIDASE CWLK"/>
    <property type="match status" value="1"/>
</dbReference>
<dbReference type="SUPFAM" id="SSF55166">
    <property type="entry name" value="Hedgehog/DD-peptidase"/>
    <property type="match status" value="1"/>
</dbReference>
<dbReference type="InterPro" id="IPR058193">
    <property type="entry name" value="VanY/YodJ_core_dom"/>
</dbReference>
<comment type="caution">
    <text evidence="2">The sequence shown here is derived from an EMBL/GenBank/DDBJ whole genome shotgun (WGS) entry which is preliminary data.</text>
</comment>
<keyword evidence="2" id="KW-0645">Protease</keyword>
<dbReference type="GO" id="GO:0006508">
    <property type="term" value="P:proteolysis"/>
    <property type="evidence" value="ECO:0007669"/>
    <property type="project" value="InterPro"/>
</dbReference>
<dbReference type="InterPro" id="IPR009045">
    <property type="entry name" value="Zn_M74/Hedgehog-like"/>
</dbReference>
<dbReference type="InterPro" id="IPR052179">
    <property type="entry name" value="DD-CPase-like"/>
</dbReference>
<accession>A0A9E2L0A5</accession>
<organism evidence="2 3">
    <name type="scientific">Candidatus Treponema excrementipullorum</name>
    <dbReference type="NCBI Taxonomy" id="2838768"/>
    <lineage>
        <taxon>Bacteria</taxon>
        <taxon>Pseudomonadati</taxon>
        <taxon>Spirochaetota</taxon>
        <taxon>Spirochaetia</taxon>
        <taxon>Spirochaetales</taxon>
        <taxon>Treponemataceae</taxon>
        <taxon>Treponema</taxon>
    </lineage>
</organism>
<dbReference type="AlphaFoldDB" id="A0A9E2L0A5"/>
<gene>
    <name evidence="2" type="ORF">IAA16_00285</name>
</gene>
<dbReference type="Gene3D" id="3.30.1380.10">
    <property type="match status" value="1"/>
</dbReference>
<evidence type="ECO:0000259" key="1">
    <source>
        <dbReference type="Pfam" id="PF02557"/>
    </source>
</evidence>
<proteinExistence type="predicted"/>
<dbReference type="Pfam" id="PF02557">
    <property type="entry name" value="VanY"/>
    <property type="match status" value="1"/>
</dbReference>
<keyword evidence="2" id="KW-0378">Hydrolase</keyword>
<reference evidence="2" key="2">
    <citation type="submission" date="2021-04" db="EMBL/GenBank/DDBJ databases">
        <authorList>
            <person name="Gilroy R."/>
        </authorList>
    </citation>
    <scope>NUCLEOTIDE SEQUENCE</scope>
    <source>
        <strain evidence="2">Gambia15-2214</strain>
    </source>
</reference>
<dbReference type="GO" id="GO:0004180">
    <property type="term" value="F:carboxypeptidase activity"/>
    <property type="evidence" value="ECO:0007669"/>
    <property type="project" value="UniProtKB-KW"/>
</dbReference>
<keyword evidence="2" id="KW-0121">Carboxypeptidase</keyword>
<evidence type="ECO:0000313" key="2">
    <source>
        <dbReference type="EMBL" id="MBU3848984.1"/>
    </source>
</evidence>